<keyword evidence="2" id="KW-1185">Reference proteome</keyword>
<dbReference type="Proteomes" id="UP001054821">
    <property type="component" value="Chromosome 7"/>
</dbReference>
<evidence type="ECO:0000313" key="2">
    <source>
        <dbReference type="Proteomes" id="UP001054821"/>
    </source>
</evidence>
<sequence>MPCFERLFFCPEAASFVLCVCIYHINPPGHENFAIVLAVGSCFDCPDDPVLPVNDLSDSLRLMCMGVTVGVRLDTFTICCSSHHFFQLCVEYLSQFFDQGSYFCGMCGLLIESFLHRHLDKEVRGSSEVPE</sequence>
<accession>A0AAD4VA93</accession>
<organism evidence="1 2">
    <name type="scientific">Prunus dulcis</name>
    <name type="common">Almond</name>
    <name type="synonym">Amygdalus dulcis</name>
    <dbReference type="NCBI Taxonomy" id="3755"/>
    <lineage>
        <taxon>Eukaryota</taxon>
        <taxon>Viridiplantae</taxon>
        <taxon>Streptophyta</taxon>
        <taxon>Embryophyta</taxon>
        <taxon>Tracheophyta</taxon>
        <taxon>Spermatophyta</taxon>
        <taxon>Magnoliopsida</taxon>
        <taxon>eudicotyledons</taxon>
        <taxon>Gunneridae</taxon>
        <taxon>Pentapetalae</taxon>
        <taxon>rosids</taxon>
        <taxon>fabids</taxon>
        <taxon>Rosales</taxon>
        <taxon>Rosaceae</taxon>
        <taxon>Amygdaloideae</taxon>
        <taxon>Amygdaleae</taxon>
        <taxon>Prunus</taxon>
    </lineage>
</organism>
<dbReference type="InterPro" id="IPR004142">
    <property type="entry name" value="NDRG"/>
</dbReference>
<gene>
    <name evidence="1" type="ORF">L3X38_039945</name>
</gene>
<protein>
    <submittedName>
        <fullName evidence="1">Uncharacterized protein</fullName>
    </submittedName>
</protein>
<comment type="caution">
    <text evidence="1">The sequence shown here is derived from an EMBL/GenBank/DDBJ whole genome shotgun (WGS) entry which is preliminary data.</text>
</comment>
<dbReference type="EMBL" id="JAJFAZ020000007">
    <property type="protein sequence ID" value="KAI5320237.1"/>
    <property type="molecule type" value="Genomic_DNA"/>
</dbReference>
<reference evidence="1 2" key="1">
    <citation type="journal article" date="2022" name="G3 (Bethesda)">
        <title>Whole-genome sequence and methylome profiling of the almond [Prunus dulcis (Mill.) D.A. Webb] cultivar 'Nonpareil'.</title>
        <authorList>
            <person name="D'Amico-Willman K.M."/>
            <person name="Ouma W.Z."/>
            <person name="Meulia T."/>
            <person name="Sideli G.M."/>
            <person name="Gradziel T.M."/>
            <person name="Fresnedo-Ramirez J."/>
        </authorList>
    </citation>
    <scope>NUCLEOTIDE SEQUENCE [LARGE SCALE GENOMIC DNA]</scope>
    <source>
        <strain evidence="1">Clone GOH B32 T37-40</strain>
    </source>
</reference>
<dbReference type="AlphaFoldDB" id="A0AAD4VA93"/>
<evidence type="ECO:0000313" key="1">
    <source>
        <dbReference type="EMBL" id="KAI5320237.1"/>
    </source>
</evidence>
<proteinExistence type="predicted"/>
<name>A0AAD4VA93_PRUDU</name>
<dbReference type="Pfam" id="PF03096">
    <property type="entry name" value="Ndr"/>
    <property type="match status" value="1"/>
</dbReference>